<organism evidence="2 3">
    <name type="scientific">Rangifer tarandus platyrhynchus</name>
    <name type="common">Svalbard reindeer</name>
    <dbReference type="NCBI Taxonomy" id="3082113"/>
    <lineage>
        <taxon>Eukaryota</taxon>
        <taxon>Metazoa</taxon>
        <taxon>Chordata</taxon>
        <taxon>Craniata</taxon>
        <taxon>Vertebrata</taxon>
        <taxon>Euteleostomi</taxon>
        <taxon>Mammalia</taxon>
        <taxon>Eutheria</taxon>
        <taxon>Laurasiatheria</taxon>
        <taxon>Artiodactyla</taxon>
        <taxon>Ruminantia</taxon>
        <taxon>Pecora</taxon>
        <taxon>Cervidae</taxon>
        <taxon>Odocoileinae</taxon>
        <taxon>Rangifer</taxon>
    </lineage>
</organism>
<sequence>MCGSTFQKADCGTNALGSTGSTGSPAREGISHAACGCVHFPSSEADATTSGLGLFTTAALAGWTTDVADSASPSCVSQERSDQGSSSEKHHTDDNLNFDKLQMRESASSSFSHHHSPGEHKQFDYSSLEGSTPENATRQDLTGAGQSAALMDLDIVRELQAFVDSELFKQIFEIPSMHEYLSSGAEEFYAPNRYEESCCEGTQITSATTGVSNVSNTAGVAQHPAGDSSRAVEGQSLDDDPMEGSSWHWPDGRDSVQPDGAPSTRPSAGGREEMAVCSQEKTDSFPDGDGERARATSAADVLRSLP</sequence>
<gene>
    <name evidence="2" type="ORF">MRATA1EN1_LOCUS30710</name>
</gene>
<dbReference type="Proteomes" id="UP001176941">
    <property type="component" value="Unassembled WGS sequence"/>
</dbReference>
<proteinExistence type="predicted"/>
<keyword evidence="3" id="KW-1185">Reference proteome</keyword>
<feature type="region of interest" description="Disordered" evidence="1">
    <location>
        <begin position="71"/>
        <end position="94"/>
    </location>
</feature>
<evidence type="ECO:0000256" key="1">
    <source>
        <dbReference type="SAM" id="MobiDB-lite"/>
    </source>
</evidence>
<feature type="compositionally biased region" description="Basic and acidic residues" evidence="1">
    <location>
        <begin position="270"/>
        <end position="294"/>
    </location>
</feature>
<feature type="region of interest" description="Disordered" evidence="1">
    <location>
        <begin position="217"/>
        <end position="306"/>
    </location>
</feature>
<reference evidence="2" key="1">
    <citation type="submission" date="2023-04" db="EMBL/GenBank/DDBJ databases">
        <authorList>
            <consortium name="ELIXIR-Norway"/>
        </authorList>
    </citation>
    <scope>NUCLEOTIDE SEQUENCE [LARGE SCALE GENOMIC DNA]</scope>
</reference>
<feature type="compositionally biased region" description="Polar residues" evidence="1">
    <location>
        <begin position="124"/>
        <end position="139"/>
    </location>
</feature>
<name>A0ABN8XI63_RANTA</name>
<comment type="caution">
    <text evidence="2">The sequence shown here is derived from an EMBL/GenBank/DDBJ whole genome shotgun (WGS) entry which is preliminary data.</text>
</comment>
<dbReference type="EMBL" id="CATKSN020000122">
    <property type="protein sequence ID" value="CAI9149092.1"/>
    <property type="molecule type" value="Genomic_DNA"/>
</dbReference>
<evidence type="ECO:0000313" key="3">
    <source>
        <dbReference type="Proteomes" id="UP001176941"/>
    </source>
</evidence>
<evidence type="ECO:0000313" key="2">
    <source>
        <dbReference type="EMBL" id="CAI9149092.1"/>
    </source>
</evidence>
<feature type="compositionally biased region" description="Basic and acidic residues" evidence="1">
    <location>
        <begin position="79"/>
        <end position="94"/>
    </location>
</feature>
<feature type="region of interest" description="Disordered" evidence="1">
    <location>
        <begin position="106"/>
        <end position="139"/>
    </location>
</feature>
<protein>
    <submittedName>
        <fullName evidence="2">Uncharacterized protein</fullName>
    </submittedName>
</protein>
<accession>A0ABN8XI63</accession>